<dbReference type="Gene3D" id="1.25.40.20">
    <property type="entry name" value="Ankyrin repeat-containing domain"/>
    <property type="match status" value="2"/>
</dbReference>
<keyword evidence="1" id="KW-0677">Repeat</keyword>
<comment type="caution">
    <text evidence="7">The sequence shown here is derived from an EMBL/GenBank/DDBJ whole genome shotgun (WGS) entry which is preliminary data.</text>
</comment>
<evidence type="ECO:0000313" key="8">
    <source>
        <dbReference type="Proteomes" id="UP000005426"/>
    </source>
</evidence>
<accession>G9NUZ1</accession>
<protein>
    <submittedName>
        <fullName evidence="7">Uncharacterized protein</fullName>
    </submittedName>
</protein>
<feature type="transmembrane region" description="Helical" evidence="5">
    <location>
        <begin position="501"/>
        <end position="521"/>
    </location>
</feature>
<evidence type="ECO:0000256" key="3">
    <source>
        <dbReference type="PROSITE-ProRule" id="PRU00023"/>
    </source>
</evidence>
<dbReference type="InterPro" id="IPR002110">
    <property type="entry name" value="Ankyrin_rpt"/>
</dbReference>
<dbReference type="PANTHER" id="PTHR24178">
    <property type="entry name" value="MOLTING PROTEIN MLT-4"/>
    <property type="match status" value="1"/>
</dbReference>
<evidence type="ECO:0000256" key="6">
    <source>
        <dbReference type="SAM" id="SignalP"/>
    </source>
</evidence>
<dbReference type="Pfam" id="PF12796">
    <property type="entry name" value="Ank_2"/>
    <property type="match status" value="3"/>
</dbReference>
<feature type="region of interest" description="Disordered" evidence="4">
    <location>
        <begin position="162"/>
        <end position="186"/>
    </location>
</feature>
<sequence>MSQRIFFSAFLILWLASRASADGGDDFASNLASDLGPIIALFGERVVMQFMSQAMGIADCILLAVAPIGAITTVVSAIRVAGPAWLKSFIGRARENLAAAEVEVMSSTSTETCELWNGNSVVRCPGSADIYQFICLIPKNKANEDLKSFDVGCTKLRAGVQQKTEKKNSGNAEELQSDGQATEQVQEETRWFIKTKRTGPPYIRRGFRKCISLASKKWKLVSPFPSHAIQNTEEDLDKDLEKNASNMGSPTKHSKRSSPTASTSSQSMEGMEIIVLEDVDGSAPNLLLNCHERVGRSAIYLAATIGLILQLGAVIYFGVITYHKPTKNTFLKDGRRVVKYAFPCAAVGTLLLVLGLFICSWVVTESTDEIYYEAKNHQIYVVWLQKDHTVSDQVFKPFAVYPTSKREYVTLSRRNIKHRPNEFRDLFLIIMNKLFKDSRPVEMLNHYYQGKLKMGEKNGDYMKGILDQPLYWPLKFITFIGALISLIGFISQFIGMRGLNWTASIVQLGITIVVTILRVIVRRGLGKPPAHTSLNPKFELDWFVLSLRDGDTAPWAKADHNSRASGNRNNDPQDEMSSKWEICPGGELTYHEDDNEPIKASEPHKIMQIRKRLGKLSKWKSPIQEEATHLSRALEAVANTFLRGQSKVKTVANTGSSGQSNTEAVSNTGLSAKPKENYKWSIPAIYTANHLEGPVEGHIHIIIYKDEQHGWQVDEAEIEAILSLWLYSSSPTDHHKDSRPRHLRVYGPSKTEKRLNRDLEWWMPENIPQNFKYTKDEITILTQKGSERTVVGFKIEHGSAKLPTKTPTKKYFVLECQDNQQRLFSRELFFSFMRALAKLPEIDTSSASSEHPLSSSTITKEWNHMRLKNNTISNLAKRLEKIGFGSLSDIYIDLIMPLSLEHKLTDVKNIIDGVSKEAREYERSLQWEKLVDTCICLLDLALRFDLQKESSSPRAIAICLGFLYRLHHEAKLQKSERRTEEELTKQLKRLRRRFFKDHLGNIAYFPAVLKDKYKGFAMSLSTLAGPNNNSPKSFPDSFQIAAENLNTIREIKSEKKPPIPDIKAFEKTDAFGWSLLHYAAPLTLDIYDNNWETSDSFIFLNSRDLMDWTLLHHACFFGNETMVNMLLKYRAQIEIAGKDGITPMHCAVQSGKAKILQILVDVLEKRRKTNTRKSEHYVDHNERHPIHWAAVKGNVEMVRIMEDDISQSDRFGWTPLHLAAIYEHEKLLRHISEDHTEVINATDNELRTPLRLAVEYELVDAVKILLQAGAKVNTTAKDGLTPFHVALKQKEKQILQIFLQHGANMDVLDTEGRTPLYQSVEDDEIETIKMLIDKGANVKIARKDGRTPLHVALSRRQDGLEVAKILLQAGADVNTEAEDGATQPEIAQALLDKGANTTILNFRGFSPLQQALYSEDLTTARKLIEHDKRSTTKAVLQKSERGDTPLHTLAASNWQEDTKCNLLEGLLSISPEIDINAKNDRGQTPLDFALSGASGLFIDKLLEIDAKPGSTFTDRLFIRRLEEQVL</sequence>
<dbReference type="HOGENOM" id="CLU_001887_1_0_1"/>
<feature type="signal peptide" evidence="6">
    <location>
        <begin position="1"/>
        <end position="21"/>
    </location>
</feature>
<proteinExistence type="predicted"/>
<reference evidence="7 8" key="1">
    <citation type="journal article" date="2011" name="Genome Biol.">
        <title>Comparative genome sequence analysis underscores mycoparasitism as the ancestral life style of Trichoderma.</title>
        <authorList>
            <person name="Kubicek C.P."/>
            <person name="Herrera-Estrella A."/>
            <person name="Seidl-Seiboth V."/>
            <person name="Martinez D.A."/>
            <person name="Druzhinina I.S."/>
            <person name="Thon M."/>
            <person name="Zeilinger S."/>
            <person name="Casas-Flores S."/>
            <person name="Horwitz B.A."/>
            <person name="Mukherjee P.K."/>
            <person name="Mukherjee M."/>
            <person name="Kredics L."/>
            <person name="Alcaraz L.D."/>
            <person name="Aerts A."/>
            <person name="Antal Z."/>
            <person name="Atanasova L."/>
            <person name="Cervantes-Badillo M.G."/>
            <person name="Challacombe J."/>
            <person name="Chertkov O."/>
            <person name="McCluskey K."/>
            <person name="Coulpier F."/>
            <person name="Deshpande N."/>
            <person name="von Doehren H."/>
            <person name="Ebbole D.J."/>
            <person name="Esquivel-Naranjo E.U."/>
            <person name="Fekete E."/>
            <person name="Flipphi M."/>
            <person name="Glaser F."/>
            <person name="Gomez-Rodriguez E.Y."/>
            <person name="Gruber S."/>
            <person name="Han C."/>
            <person name="Henrissat B."/>
            <person name="Hermosa R."/>
            <person name="Hernandez-Onate M."/>
            <person name="Karaffa L."/>
            <person name="Kosti I."/>
            <person name="Le Crom S."/>
            <person name="Lindquist E."/>
            <person name="Lucas S."/>
            <person name="Luebeck M."/>
            <person name="Luebeck P.S."/>
            <person name="Margeot A."/>
            <person name="Metz B."/>
            <person name="Misra M."/>
            <person name="Nevalainen H."/>
            <person name="Omann M."/>
            <person name="Packer N."/>
            <person name="Perrone G."/>
            <person name="Uresti-Rivera E.E."/>
            <person name="Salamov A."/>
            <person name="Schmoll M."/>
            <person name="Seiboth B."/>
            <person name="Shapiro H."/>
            <person name="Sukno S."/>
            <person name="Tamayo-Ramos J.A."/>
            <person name="Tisch D."/>
            <person name="Wiest A."/>
            <person name="Wilkinson H.H."/>
            <person name="Zhang M."/>
            <person name="Coutinho P.M."/>
            <person name="Kenerley C.M."/>
            <person name="Monte E."/>
            <person name="Baker S.E."/>
            <person name="Grigoriev I.V."/>
        </authorList>
    </citation>
    <scope>NUCLEOTIDE SEQUENCE [LARGE SCALE GENOMIC DNA]</scope>
    <source>
        <strain evidence="8">ATCC 20476 / IMI 206040</strain>
    </source>
</reference>
<evidence type="ECO:0000256" key="5">
    <source>
        <dbReference type="SAM" id="Phobius"/>
    </source>
</evidence>
<evidence type="ECO:0000313" key="7">
    <source>
        <dbReference type="EMBL" id="EHK44815.1"/>
    </source>
</evidence>
<feature type="transmembrane region" description="Helical" evidence="5">
    <location>
        <begin position="340"/>
        <end position="363"/>
    </location>
</feature>
<dbReference type="OrthoDB" id="194358at2759"/>
<gene>
    <name evidence="7" type="ORF">TRIATDRAFT_274363</name>
</gene>
<feature type="transmembrane region" description="Helical" evidence="5">
    <location>
        <begin position="298"/>
        <end position="319"/>
    </location>
</feature>
<feature type="repeat" description="ANK" evidence="3">
    <location>
        <begin position="1139"/>
        <end position="1161"/>
    </location>
</feature>
<evidence type="ECO:0000256" key="1">
    <source>
        <dbReference type="ARBA" id="ARBA00022737"/>
    </source>
</evidence>
<keyword evidence="5" id="KW-0812">Transmembrane</keyword>
<dbReference type="STRING" id="452589.G9NUZ1"/>
<dbReference type="SMART" id="SM00248">
    <property type="entry name" value="ANK"/>
    <property type="match status" value="11"/>
</dbReference>
<name>G9NUZ1_HYPAI</name>
<keyword evidence="8" id="KW-1185">Reference proteome</keyword>
<feature type="repeat" description="ANK" evidence="3">
    <location>
        <begin position="1311"/>
        <end position="1343"/>
    </location>
</feature>
<keyword evidence="5" id="KW-0472">Membrane</keyword>
<dbReference type="PROSITE" id="PS50297">
    <property type="entry name" value="ANK_REP_REGION"/>
    <property type="match status" value="5"/>
</dbReference>
<feature type="repeat" description="ANK" evidence="3">
    <location>
        <begin position="1245"/>
        <end position="1277"/>
    </location>
</feature>
<feature type="chain" id="PRO_5003525291" evidence="6">
    <location>
        <begin position="22"/>
        <end position="1526"/>
    </location>
</feature>
<dbReference type="InterPro" id="IPR036770">
    <property type="entry name" value="Ankyrin_rpt-contain_sf"/>
</dbReference>
<feature type="transmembrane region" description="Helical" evidence="5">
    <location>
        <begin position="470"/>
        <end position="489"/>
    </location>
</feature>
<feature type="repeat" description="ANK" evidence="3">
    <location>
        <begin position="1278"/>
        <end position="1310"/>
    </location>
</feature>
<keyword evidence="6" id="KW-0732">Signal</keyword>
<feature type="region of interest" description="Disordered" evidence="4">
    <location>
        <begin position="241"/>
        <end position="267"/>
    </location>
</feature>
<dbReference type="Proteomes" id="UP000005426">
    <property type="component" value="Unassembled WGS sequence"/>
</dbReference>
<dbReference type="OMA" id="DIYQFIC"/>
<dbReference type="PROSITE" id="PS50088">
    <property type="entry name" value="ANK_REPEAT"/>
    <property type="match status" value="5"/>
</dbReference>
<dbReference type="PRINTS" id="PR01415">
    <property type="entry name" value="ANKYRIN"/>
</dbReference>
<keyword evidence="2 3" id="KW-0040">ANK repeat</keyword>
<organism evidence="7 8">
    <name type="scientific">Hypocrea atroviridis (strain ATCC 20476 / IMI 206040)</name>
    <name type="common">Trichoderma atroviride</name>
    <dbReference type="NCBI Taxonomy" id="452589"/>
    <lineage>
        <taxon>Eukaryota</taxon>
        <taxon>Fungi</taxon>
        <taxon>Dikarya</taxon>
        <taxon>Ascomycota</taxon>
        <taxon>Pezizomycotina</taxon>
        <taxon>Sordariomycetes</taxon>
        <taxon>Hypocreomycetidae</taxon>
        <taxon>Hypocreales</taxon>
        <taxon>Hypocreaceae</taxon>
        <taxon>Trichoderma</taxon>
    </lineage>
</organism>
<dbReference type="EMBL" id="ABDG02000024">
    <property type="protein sequence ID" value="EHK44815.1"/>
    <property type="molecule type" value="Genomic_DNA"/>
</dbReference>
<evidence type="ECO:0000256" key="4">
    <source>
        <dbReference type="SAM" id="MobiDB-lite"/>
    </source>
</evidence>
<evidence type="ECO:0000256" key="2">
    <source>
        <dbReference type="ARBA" id="ARBA00023043"/>
    </source>
</evidence>
<feature type="region of interest" description="Disordered" evidence="4">
    <location>
        <begin position="556"/>
        <end position="578"/>
    </location>
</feature>
<dbReference type="eggNOG" id="KOG4177">
    <property type="taxonomic scope" value="Eukaryota"/>
</dbReference>
<keyword evidence="5" id="KW-1133">Transmembrane helix</keyword>
<feature type="compositionally biased region" description="Low complexity" evidence="4">
    <location>
        <begin position="257"/>
        <end position="267"/>
    </location>
</feature>
<dbReference type="SUPFAM" id="SSF48403">
    <property type="entry name" value="Ankyrin repeat"/>
    <property type="match status" value="2"/>
</dbReference>
<feature type="repeat" description="ANK" evidence="3">
    <location>
        <begin position="1344"/>
        <end position="1378"/>
    </location>
</feature>